<evidence type="ECO:0000256" key="2">
    <source>
        <dbReference type="SAM" id="Phobius"/>
    </source>
</evidence>
<feature type="compositionally biased region" description="Low complexity" evidence="1">
    <location>
        <begin position="764"/>
        <end position="788"/>
    </location>
</feature>
<reference evidence="3 4" key="1">
    <citation type="submission" date="2020-11" db="EMBL/GenBank/DDBJ databases">
        <authorList>
            <person name="Kim M.K."/>
        </authorList>
    </citation>
    <scope>NUCLEOTIDE SEQUENCE [LARGE SCALE GENOMIC DNA]</scope>
    <source>
        <strain evidence="3 4">BT290</strain>
    </source>
</reference>
<keyword evidence="2" id="KW-0812">Transmembrane</keyword>
<feature type="transmembrane region" description="Helical" evidence="2">
    <location>
        <begin position="38"/>
        <end position="56"/>
    </location>
</feature>
<comment type="caution">
    <text evidence="3">The sequence shown here is derived from an EMBL/GenBank/DDBJ whole genome shotgun (WGS) entry which is preliminary data.</text>
</comment>
<gene>
    <name evidence="3" type="ORF">I2H36_19350</name>
</gene>
<dbReference type="InterPro" id="IPR012683">
    <property type="entry name" value="CHP02302_TM"/>
</dbReference>
<organism evidence="3 4">
    <name type="scientific">Microvirga terrestris</name>
    <dbReference type="NCBI Taxonomy" id="2791024"/>
    <lineage>
        <taxon>Bacteria</taxon>
        <taxon>Pseudomonadati</taxon>
        <taxon>Pseudomonadota</taxon>
        <taxon>Alphaproteobacteria</taxon>
        <taxon>Hyphomicrobiales</taxon>
        <taxon>Methylobacteriaceae</taxon>
        <taxon>Microvirga</taxon>
    </lineage>
</organism>
<feature type="region of interest" description="Disordered" evidence="1">
    <location>
        <begin position="639"/>
        <end position="697"/>
    </location>
</feature>
<feature type="compositionally biased region" description="Low complexity" evidence="1">
    <location>
        <begin position="544"/>
        <end position="555"/>
    </location>
</feature>
<evidence type="ECO:0000313" key="4">
    <source>
        <dbReference type="Proteomes" id="UP000611708"/>
    </source>
</evidence>
<evidence type="ECO:0000313" key="3">
    <source>
        <dbReference type="EMBL" id="MBF9198191.1"/>
    </source>
</evidence>
<keyword evidence="2" id="KW-1133">Transmembrane helix</keyword>
<feature type="transmembrane region" description="Helical" evidence="2">
    <location>
        <begin position="158"/>
        <end position="176"/>
    </location>
</feature>
<keyword evidence="2" id="KW-0472">Membrane</keyword>
<sequence length="866" mass="97176">MSEGPNPMPGRGTLNQRFGRLVTHARLSLWWEEAWPRLWLPLAIVLAFLTLSWLGLWLDLPVLWRTIGLSLFTAAFVLSLWPLLRLRMPNRTRALDRLDRETGLTTGPARALDDSLALGSADPGTRALWALHRRRAEEAVGRMRVGLPRPDMPRRDRYAVRAAGLLALVTSAFVAGPEIGSRLAAAFDWRDPKIATASFRIDGWIDPPLYTRTPPLMIDLARGQNLKAPVHSTVVVRIAGEGNAEVKPGKGLTPLPPKAGQRADMREERYTLEGSSELTVSTGFAHSVTLTIEAIPDRMPEVAFTTPPEVNARGTFTLSYKGKDDYGINALEGIVEKADNSRGRSLVPAPQLTLALPSHEENAPDTKSPVDLTNHAWAGAPVTIQLKAKDEAGQEAKSEKITFTLPQRPFTNPLAKALVEQRRTLLLAPDDRKRVQVALDALLIAPDQYTPQWGVFMGLRTGAERLRVARTDQDLLDVADWLWTMALQIEDGGLSDAERELRAAQDRLKEAMDRGATDDEIRRLTEELRQAMDKFLREFAQRMQQNQQQSQNQNQRAPDRMISQDDLNRMLRQMEEAMRRGDVAEAQRLLEQLRNILENLQTAQPNSRMTDPLGREMNQAMQDMEDMAREQQNLRDETFRDGQNRRMQQGDRNSQRQQGQRQGQRQQGQRQQGQQGEQGEGQEQAEDGQGARDQDPLGLRQRQQALRERLEELQRRMQGMGMQGEQGLGEAEQAMRDAEGALGQGQDGPAVDAQGRALESLRRGMQGMAQQMQQMQQGEGNEQAGGQEDPLGQPQGNQQAGQRDTDPLGRPVRNPDYPDGRVEVPGPNGSPAQRAQRILEELRRKLGDPSRAQEELEYFDRLLRRN</sequence>
<name>A0ABS0HXG0_9HYPH</name>
<feature type="region of interest" description="Disordered" evidence="1">
    <location>
        <begin position="718"/>
        <end position="836"/>
    </location>
</feature>
<dbReference type="Proteomes" id="UP000611708">
    <property type="component" value="Unassembled WGS sequence"/>
</dbReference>
<feature type="transmembrane region" description="Helical" evidence="2">
    <location>
        <begin position="62"/>
        <end position="84"/>
    </location>
</feature>
<evidence type="ECO:0000256" key="1">
    <source>
        <dbReference type="SAM" id="MobiDB-lite"/>
    </source>
</evidence>
<proteinExistence type="predicted"/>
<feature type="compositionally biased region" description="Low complexity" evidence="1">
    <location>
        <begin position="650"/>
        <end position="677"/>
    </location>
</feature>
<dbReference type="EMBL" id="JADQDN010000018">
    <property type="protein sequence ID" value="MBF9198191.1"/>
    <property type="molecule type" value="Genomic_DNA"/>
</dbReference>
<dbReference type="RefSeq" id="WP_196265539.1">
    <property type="nucleotide sequence ID" value="NZ_JADQDN010000018.1"/>
</dbReference>
<accession>A0ABS0HXG0</accession>
<dbReference type="Pfam" id="PF13779">
    <property type="entry name" value="DUF4175"/>
    <property type="match status" value="1"/>
</dbReference>
<feature type="region of interest" description="Disordered" evidence="1">
    <location>
        <begin position="542"/>
        <end position="562"/>
    </location>
</feature>
<dbReference type="NCBIfam" id="TIGR02302">
    <property type="entry name" value="aProt_lowcomp"/>
    <property type="match status" value="1"/>
</dbReference>
<protein>
    <submittedName>
        <fullName evidence="3">TIGR02302 family protein</fullName>
    </submittedName>
</protein>
<keyword evidence="4" id="KW-1185">Reference proteome</keyword>